<proteinExistence type="predicted"/>
<dbReference type="Proteomes" id="UP001362999">
    <property type="component" value="Unassembled WGS sequence"/>
</dbReference>
<comment type="caution">
    <text evidence="1">The sequence shown here is derived from an EMBL/GenBank/DDBJ whole genome shotgun (WGS) entry which is preliminary data.</text>
</comment>
<dbReference type="EMBL" id="JAWWNJ010000065">
    <property type="protein sequence ID" value="KAK7012533.1"/>
    <property type="molecule type" value="Genomic_DNA"/>
</dbReference>
<gene>
    <name evidence="1" type="ORF">R3P38DRAFT_2790776</name>
</gene>
<sequence length="179" mass="19498">MVVKFTGGSTTKIGMLNLCPKSAPHPNPALHPPAVALPAPFAPHSVRTKVLIRIRGTSLQDPAADELSNGGFGLSGGVVSSRESQRKVLRCGFFFYFCHDNSDSFVPIGSAPFATSYIRVFEDFNFRNVDAGMGYSCMEFEYVAVGKRWAESFELGKNYLILPEFTARNLNASHDGGNN</sequence>
<accession>A0AAW0AKG8</accession>
<protein>
    <submittedName>
        <fullName evidence="1">Uncharacterized protein</fullName>
    </submittedName>
</protein>
<evidence type="ECO:0000313" key="2">
    <source>
        <dbReference type="Proteomes" id="UP001362999"/>
    </source>
</evidence>
<reference evidence="1 2" key="1">
    <citation type="journal article" date="2024" name="J Genomics">
        <title>Draft genome sequencing and assembly of Favolaschia claudopus CIRM-BRFM 2984 isolated from oak limbs.</title>
        <authorList>
            <person name="Navarro D."/>
            <person name="Drula E."/>
            <person name="Chaduli D."/>
            <person name="Cazenave R."/>
            <person name="Ahrendt S."/>
            <person name="Wang J."/>
            <person name="Lipzen A."/>
            <person name="Daum C."/>
            <person name="Barry K."/>
            <person name="Grigoriev I.V."/>
            <person name="Favel A."/>
            <person name="Rosso M.N."/>
            <person name="Martin F."/>
        </authorList>
    </citation>
    <scope>NUCLEOTIDE SEQUENCE [LARGE SCALE GENOMIC DNA]</scope>
    <source>
        <strain evidence="1 2">CIRM-BRFM 2984</strain>
    </source>
</reference>
<evidence type="ECO:0000313" key="1">
    <source>
        <dbReference type="EMBL" id="KAK7012533.1"/>
    </source>
</evidence>
<organism evidence="1 2">
    <name type="scientific">Favolaschia claudopus</name>
    <dbReference type="NCBI Taxonomy" id="2862362"/>
    <lineage>
        <taxon>Eukaryota</taxon>
        <taxon>Fungi</taxon>
        <taxon>Dikarya</taxon>
        <taxon>Basidiomycota</taxon>
        <taxon>Agaricomycotina</taxon>
        <taxon>Agaricomycetes</taxon>
        <taxon>Agaricomycetidae</taxon>
        <taxon>Agaricales</taxon>
        <taxon>Marasmiineae</taxon>
        <taxon>Mycenaceae</taxon>
        <taxon>Favolaschia</taxon>
    </lineage>
</organism>
<keyword evidence="2" id="KW-1185">Reference proteome</keyword>
<dbReference type="AlphaFoldDB" id="A0AAW0AKG8"/>
<name>A0AAW0AKG8_9AGAR</name>